<dbReference type="Proteomes" id="UP000076532">
    <property type="component" value="Unassembled WGS sequence"/>
</dbReference>
<proteinExistence type="predicted"/>
<evidence type="ECO:0000313" key="2">
    <source>
        <dbReference type="Proteomes" id="UP000076532"/>
    </source>
</evidence>
<protein>
    <submittedName>
        <fullName evidence="1">Uncharacterized protein</fullName>
    </submittedName>
</protein>
<sequence>MQQLALRTAAVGALLEDQAKQVPHGHLRVVVAYARRQQHQPPAHLHHPRQGVTLQGADVEATSVATSDGDAVVIAIPDNLAIVSIWAKPSIAASDNAEKHEGRRGLELRRAYKPFPKRYPRGTRDLGVIVGHTQPSYFVEHLFAPVRVARHELGGPALSSLVTATAALSDTVVTDRRLR</sequence>
<dbReference type="EMBL" id="KV417482">
    <property type="protein sequence ID" value="KZP33419.1"/>
    <property type="molecule type" value="Genomic_DNA"/>
</dbReference>
<keyword evidence="2" id="KW-1185">Reference proteome</keyword>
<gene>
    <name evidence="1" type="ORF">FIBSPDRAFT_881619</name>
</gene>
<reference evidence="1 2" key="1">
    <citation type="journal article" date="2016" name="Mol. Biol. Evol.">
        <title>Comparative Genomics of Early-Diverging Mushroom-Forming Fungi Provides Insights into the Origins of Lignocellulose Decay Capabilities.</title>
        <authorList>
            <person name="Nagy L.G."/>
            <person name="Riley R."/>
            <person name="Tritt A."/>
            <person name="Adam C."/>
            <person name="Daum C."/>
            <person name="Floudas D."/>
            <person name="Sun H."/>
            <person name="Yadav J.S."/>
            <person name="Pangilinan J."/>
            <person name="Larsson K.H."/>
            <person name="Matsuura K."/>
            <person name="Barry K."/>
            <person name="Labutti K."/>
            <person name="Kuo R."/>
            <person name="Ohm R.A."/>
            <person name="Bhattacharya S.S."/>
            <person name="Shirouzu T."/>
            <person name="Yoshinaga Y."/>
            <person name="Martin F.M."/>
            <person name="Grigoriev I.V."/>
            <person name="Hibbett D.S."/>
        </authorList>
    </citation>
    <scope>NUCLEOTIDE SEQUENCE [LARGE SCALE GENOMIC DNA]</scope>
    <source>
        <strain evidence="1 2">CBS 109695</strain>
    </source>
</reference>
<organism evidence="1 2">
    <name type="scientific">Athelia psychrophila</name>
    <dbReference type="NCBI Taxonomy" id="1759441"/>
    <lineage>
        <taxon>Eukaryota</taxon>
        <taxon>Fungi</taxon>
        <taxon>Dikarya</taxon>
        <taxon>Basidiomycota</taxon>
        <taxon>Agaricomycotina</taxon>
        <taxon>Agaricomycetes</taxon>
        <taxon>Agaricomycetidae</taxon>
        <taxon>Atheliales</taxon>
        <taxon>Atheliaceae</taxon>
        <taxon>Athelia</taxon>
    </lineage>
</organism>
<evidence type="ECO:0000313" key="1">
    <source>
        <dbReference type="EMBL" id="KZP33419.1"/>
    </source>
</evidence>
<accession>A0A166W625</accession>
<name>A0A166W625_9AGAM</name>
<dbReference type="AlphaFoldDB" id="A0A166W625"/>